<dbReference type="Gene3D" id="3.90.70.10">
    <property type="entry name" value="Cysteine proteinases"/>
    <property type="match status" value="1"/>
</dbReference>
<dbReference type="SUPFAM" id="SSF48452">
    <property type="entry name" value="TPR-like"/>
    <property type="match status" value="5"/>
</dbReference>
<evidence type="ECO:0000256" key="1">
    <source>
        <dbReference type="ARBA" id="ARBA00022737"/>
    </source>
</evidence>
<dbReference type="EMBL" id="CP016539">
    <property type="protein sequence ID" value="ANU21699.1"/>
    <property type="molecule type" value="Genomic_DNA"/>
</dbReference>
<accession>A0A1C7ED55</accession>
<keyword evidence="2 3" id="KW-0802">TPR repeat</keyword>
<keyword evidence="6" id="KW-1185">Reference proteome</keyword>
<dbReference type="Proteomes" id="UP000092650">
    <property type="component" value="Chromosome"/>
</dbReference>
<evidence type="ECO:0000313" key="5">
    <source>
        <dbReference type="EMBL" id="ANU21699.1"/>
    </source>
</evidence>
<evidence type="ECO:0000259" key="4">
    <source>
        <dbReference type="PROSITE" id="PS50990"/>
    </source>
</evidence>
<dbReference type="GO" id="GO:0016020">
    <property type="term" value="C:membrane"/>
    <property type="evidence" value="ECO:0007669"/>
    <property type="project" value="InterPro"/>
</dbReference>
<name>A0A1C7ED55_9BACL</name>
<dbReference type="InterPro" id="IPR019734">
    <property type="entry name" value="TPR_rpt"/>
</dbReference>
<dbReference type="PROSITE" id="PS50990">
    <property type="entry name" value="PEPTIDASE_C39"/>
    <property type="match status" value="1"/>
</dbReference>
<reference evidence="5" key="1">
    <citation type="submission" date="2016-10" db="EMBL/GenBank/DDBJ databases">
        <authorList>
            <person name="See-Too W.S."/>
        </authorList>
    </citation>
    <scope>NUCLEOTIDE SEQUENCE [LARGE SCALE GENOMIC DNA]</scope>
    <source>
        <strain evidence="5">DSM 23997</strain>
    </source>
</reference>
<proteinExistence type="predicted"/>
<organism evidence="5 6">
    <name type="scientific">Planococcus plakortidis</name>
    <dbReference type="NCBI Taxonomy" id="1038856"/>
    <lineage>
        <taxon>Bacteria</taxon>
        <taxon>Bacillati</taxon>
        <taxon>Bacillota</taxon>
        <taxon>Bacilli</taxon>
        <taxon>Bacillales</taxon>
        <taxon>Caryophanaceae</taxon>
        <taxon>Planococcus</taxon>
    </lineage>
</organism>
<dbReference type="KEGG" id="ppla:BBI15_07255"/>
<evidence type="ECO:0000256" key="3">
    <source>
        <dbReference type="PROSITE-ProRule" id="PRU00339"/>
    </source>
</evidence>
<dbReference type="InterPro" id="IPR011990">
    <property type="entry name" value="TPR-like_helical_dom_sf"/>
</dbReference>
<dbReference type="Pfam" id="PF14559">
    <property type="entry name" value="TPR_19"/>
    <property type="match status" value="2"/>
</dbReference>
<dbReference type="GO" id="GO:0006508">
    <property type="term" value="P:proteolysis"/>
    <property type="evidence" value="ECO:0007669"/>
    <property type="project" value="InterPro"/>
</dbReference>
<feature type="repeat" description="TPR" evidence="3">
    <location>
        <begin position="720"/>
        <end position="753"/>
    </location>
</feature>
<feature type="domain" description="Peptidase C39" evidence="4">
    <location>
        <begin position="304"/>
        <end position="432"/>
    </location>
</feature>
<evidence type="ECO:0000313" key="6">
    <source>
        <dbReference type="Proteomes" id="UP000092650"/>
    </source>
</evidence>
<dbReference type="PANTHER" id="PTHR45586">
    <property type="entry name" value="TPR REPEAT-CONTAINING PROTEIN PA4667"/>
    <property type="match status" value="1"/>
</dbReference>
<dbReference type="Pfam" id="PF07719">
    <property type="entry name" value="TPR_2"/>
    <property type="match status" value="1"/>
</dbReference>
<dbReference type="Pfam" id="PF13529">
    <property type="entry name" value="Peptidase_C39_2"/>
    <property type="match status" value="1"/>
</dbReference>
<dbReference type="InterPro" id="IPR051012">
    <property type="entry name" value="CellSynth/LPSAsmb/PSIAsmb"/>
</dbReference>
<dbReference type="PANTHER" id="PTHR45586:SF1">
    <property type="entry name" value="LIPOPOLYSACCHARIDE ASSEMBLY PROTEIN B"/>
    <property type="match status" value="1"/>
</dbReference>
<dbReference type="InterPro" id="IPR013105">
    <property type="entry name" value="TPR_2"/>
</dbReference>
<dbReference type="GO" id="GO:0005524">
    <property type="term" value="F:ATP binding"/>
    <property type="evidence" value="ECO:0007669"/>
    <property type="project" value="InterPro"/>
</dbReference>
<dbReference type="PROSITE" id="PS50293">
    <property type="entry name" value="TPR_REGION"/>
    <property type="match status" value="1"/>
</dbReference>
<gene>
    <name evidence="5" type="ORF">BBI15_07255</name>
</gene>
<protein>
    <recommendedName>
        <fullName evidence="4">Peptidase C39 domain-containing protein</fullName>
    </recommendedName>
</protein>
<dbReference type="PROSITE" id="PS50005">
    <property type="entry name" value="TPR"/>
    <property type="match status" value="2"/>
</dbReference>
<dbReference type="GO" id="GO:0008233">
    <property type="term" value="F:peptidase activity"/>
    <property type="evidence" value="ECO:0007669"/>
    <property type="project" value="InterPro"/>
</dbReference>
<dbReference type="InterPro" id="IPR005074">
    <property type="entry name" value="Peptidase_C39"/>
</dbReference>
<dbReference type="Gene3D" id="1.25.40.10">
    <property type="entry name" value="Tetratricopeptide repeat domain"/>
    <property type="match status" value="7"/>
</dbReference>
<dbReference type="SMART" id="SM00028">
    <property type="entry name" value="TPR"/>
    <property type="match status" value="8"/>
</dbReference>
<sequence length="1375" mass="155424">MATVHIETADDLVRVIGEFWETKSLKALKAFLAAIPNEEEFYRLIRMADESDLYGYSNLLATASYKRFGSLRSYSWHCVRFLETGRSLEAEERMLARLQGIHSDAYSDNELGHAHHLLMKVYCQLNRIPEAAEQLARIVELGGARPDQEAFFAIHSGDWDDAENILLTALPDTDSRWSTTIHLLYADLLAMRGAPERSLELLKQGAAKFPHVHAFHTEQITRLHQLGRFAEALSEMGSALETNPYHSRKKMFVHLAAHCLYELERFAELDQWIDRHPRELKESLYTKVEINPDGTHKKLSLTPEVQKLNYCVPASLSLILQAFRQTATQDEIAAHVFDVTGTKLQTTMSYMETRGFTARYFKGTIDRYKAFIDAGVPVLLSMMIENSAHVQVVVGYDDRLQALVIQDPNDLGPFLVAYGEVPKMFRMTDSLSMAFVDEARNGLLETQDAADHRFFTEIYELLDVEPLNEAKIADFLEQHQEQRYAAVIGLTMALSGKSIEWHEKWLDRLRTEFDAHDAELELLEAHLYFQKDQGSKALAALKEPAHGRSPYALFLKAAISMNERKMEQAIPLLKRSIELDHYQPLAYSYLARCYLEGGRIFQAYKWSEIATGQLSEDVYAQITHALVQYEYGAVEQAYRRFADLNGKHPEDGYFLYEMGRCLQALDKTEEALEHYQQALTLDPEQPFAYLRMAELFMEKEQWEEAAQIIEEGLKKEMNHDILHSYLGHIAIEQQQFEQAEAAYRKAYELDPEDLFTPVDIAQALYGQQRSDEALAFLKQGLERADAGYRIRAAELILEQAEDLVSAGEALQIMEDGFALSEGEDLSRLAERYSEFGAAPSLRHRVIAGLKKLRKAGMPQILCLEAELHEQAGNPRFAKHLYESAGQFPMALTKQGQLAEMAGDIPQAIAFYEQAAGQEAGYAPALGGLVRCYQEAGEIRKAFTAALDFIATEPLSAVLPDLAGLAVTPADIKQLNRLLDRIKDQVPAEWLYAARAHVHEAAGELEMAESLFLKANEEPNAFPSRFQYVQFLNRHGEHKRALAKLQMLLPETPEEEELYGELVLTLEALGKIPFLKRDLQKWLSADVQAAAYVLAAGAMMEALELLEEETPAGFIKRMRHRSKRLMFASTIITLCETASELAPDSEDAAIQLAQFYLNRGMAKEAAEELKPYAKAQVPGEARRMLIFAELQMAEESGSEKQYKRAIQDFKSYGKVAPLDGEMFAWWSEALDILGDFPGALEKLDAAIALEPFNPDLYVRKWNVLESLDSEMHADVEDNLPEEMRYAEWLVLARAASYSTKGHGQRAKELIEPLLLDMPGFVPANYELARAQAARHQPLAAKAILKELLETEEAPAIWEMAVEEDLFAPFLAELSSP</sequence>
<keyword evidence="1" id="KW-0677">Repeat</keyword>
<dbReference type="STRING" id="1038856.BBI15_07255"/>
<evidence type="ECO:0000256" key="2">
    <source>
        <dbReference type="ARBA" id="ARBA00022803"/>
    </source>
</evidence>
<feature type="repeat" description="TPR" evidence="3">
    <location>
        <begin position="652"/>
        <end position="685"/>
    </location>
</feature>
<dbReference type="InterPro" id="IPR039564">
    <property type="entry name" value="Peptidase_C39-like"/>
</dbReference>